<dbReference type="AlphaFoldDB" id="A0A382DPK3"/>
<proteinExistence type="predicted"/>
<organism evidence="1">
    <name type="scientific">marine metagenome</name>
    <dbReference type="NCBI Taxonomy" id="408172"/>
    <lineage>
        <taxon>unclassified sequences</taxon>
        <taxon>metagenomes</taxon>
        <taxon>ecological metagenomes</taxon>
    </lineage>
</organism>
<dbReference type="EMBL" id="UINC01040437">
    <property type="protein sequence ID" value="SVB40308.1"/>
    <property type="molecule type" value="Genomic_DNA"/>
</dbReference>
<sequence>MSDPTVIQTKVFAAIIELLGEKSLSMADKTRLIGEGGGGLYATGPKPSKTTIEHAAYVKNDEKTK</sequence>
<reference evidence="1" key="1">
    <citation type="submission" date="2018-05" db="EMBL/GenBank/DDBJ databases">
        <authorList>
            <person name="Lanie J.A."/>
            <person name="Ng W.-L."/>
            <person name="Kazmierczak K.M."/>
            <person name="Andrzejewski T.M."/>
            <person name="Davidsen T.M."/>
            <person name="Wayne K.J."/>
            <person name="Tettelin H."/>
            <person name="Glass J.I."/>
            <person name="Rusch D."/>
            <person name="Podicherti R."/>
            <person name="Tsui H.-C.T."/>
            <person name="Winkler M.E."/>
        </authorList>
    </citation>
    <scope>NUCLEOTIDE SEQUENCE</scope>
</reference>
<evidence type="ECO:0000313" key="1">
    <source>
        <dbReference type="EMBL" id="SVB40308.1"/>
    </source>
</evidence>
<accession>A0A382DPK3</accession>
<gene>
    <name evidence="1" type="ORF">METZ01_LOCUS193162</name>
</gene>
<name>A0A382DPK3_9ZZZZ</name>
<protein>
    <submittedName>
        <fullName evidence="1">Uncharacterized protein</fullName>
    </submittedName>
</protein>